<keyword evidence="2" id="KW-1185">Reference proteome</keyword>
<accession>A0ABW1ZUK4</accession>
<evidence type="ECO:0008006" key="3">
    <source>
        <dbReference type="Google" id="ProtNLM"/>
    </source>
</evidence>
<evidence type="ECO:0000313" key="2">
    <source>
        <dbReference type="Proteomes" id="UP001596422"/>
    </source>
</evidence>
<evidence type="ECO:0000313" key="1">
    <source>
        <dbReference type="EMBL" id="MFC6668993.1"/>
    </source>
</evidence>
<dbReference type="SUPFAM" id="SSF51735">
    <property type="entry name" value="NAD(P)-binding Rossmann-fold domains"/>
    <property type="match status" value="1"/>
</dbReference>
<dbReference type="RefSeq" id="WP_379907542.1">
    <property type="nucleotide sequence ID" value="NZ_JBHSWE010000001.1"/>
</dbReference>
<dbReference type="InterPro" id="IPR036291">
    <property type="entry name" value="NAD(P)-bd_dom_sf"/>
</dbReference>
<gene>
    <name evidence="1" type="ORF">ACFQDL_01870</name>
</gene>
<protein>
    <recommendedName>
        <fullName evidence="3">NAD(P)-binding domain-containing protein</fullName>
    </recommendedName>
</protein>
<comment type="caution">
    <text evidence="1">The sequence shown here is derived from an EMBL/GenBank/DDBJ whole genome shotgun (WGS) entry which is preliminary data.</text>
</comment>
<name>A0ABW1ZUK4_9GAMM</name>
<dbReference type="EMBL" id="JBHSWE010000001">
    <property type="protein sequence ID" value="MFC6668993.1"/>
    <property type="molecule type" value="Genomic_DNA"/>
</dbReference>
<reference evidence="2" key="1">
    <citation type="journal article" date="2019" name="Int. J. Syst. Evol. Microbiol.">
        <title>The Global Catalogue of Microorganisms (GCM) 10K type strain sequencing project: providing services to taxonomists for standard genome sequencing and annotation.</title>
        <authorList>
            <consortium name="The Broad Institute Genomics Platform"/>
            <consortium name="The Broad Institute Genome Sequencing Center for Infectious Disease"/>
            <person name="Wu L."/>
            <person name="Ma J."/>
        </authorList>
    </citation>
    <scope>NUCLEOTIDE SEQUENCE [LARGE SCALE GENOMIC DNA]</scope>
    <source>
        <strain evidence="2">NBRC 111756</strain>
    </source>
</reference>
<dbReference type="Proteomes" id="UP001596422">
    <property type="component" value="Unassembled WGS sequence"/>
</dbReference>
<proteinExistence type="predicted"/>
<organism evidence="1 2">
    <name type="scientific">Marinobacterium aestuariivivens</name>
    <dbReference type="NCBI Taxonomy" id="1698799"/>
    <lineage>
        <taxon>Bacteria</taxon>
        <taxon>Pseudomonadati</taxon>
        <taxon>Pseudomonadota</taxon>
        <taxon>Gammaproteobacteria</taxon>
        <taxon>Oceanospirillales</taxon>
        <taxon>Oceanospirillaceae</taxon>
        <taxon>Marinobacterium</taxon>
    </lineage>
</organism>
<dbReference type="Gene3D" id="3.90.25.10">
    <property type="entry name" value="UDP-galactose 4-epimerase, domain 1"/>
    <property type="match status" value="1"/>
</dbReference>
<sequence length="78" mass="8936">MDELFEDRNLEVIHEAPRPGDVLRLYADPTQARGLLDFRPQVTVREGLSRVKAWYESLGQSPTALLKDEIMQNWKAPG</sequence>